<proteinExistence type="predicted"/>
<dbReference type="OrthoDB" id="10672431at2759"/>
<reference evidence="2" key="3">
    <citation type="submission" date="2014-01" db="EMBL/GenBank/DDBJ databases">
        <title>Evolution of pathogenesis and genome organization in the Tremellales.</title>
        <authorList>
            <person name="Cuomo C."/>
            <person name="Litvintseva A."/>
            <person name="Heitman J."/>
            <person name="Chen Y."/>
            <person name="Sun S."/>
            <person name="Springer D."/>
            <person name="Dromer F."/>
            <person name="Young S."/>
            <person name="Zeng Q."/>
            <person name="Chapman S."/>
            <person name="Gujja S."/>
            <person name="Saif S."/>
            <person name="Birren B."/>
        </authorList>
    </citation>
    <scope>NUCLEOTIDE SEQUENCE</scope>
    <source>
        <strain evidence="2">CBS 10118</strain>
    </source>
</reference>
<dbReference type="KEGG" id="kbi:30211129"/>
<accession>A0A1B9FY94</accession>
<evidence type="ECO:0000313" key="3">
    <source>
        <dbReference type="EMBL" id="WVW85491.1"/>
    </source>
</evidence>
<reference evidence="2" key="1">
    <citation type="submission" date="2013-07" db="EMBL/GenBank/DDBJ databases">
        <title>The Genome Sequence of Cryptococcus bestiolae CBS10118.</title>
        <authorList>
            <consortium name="The Broad Institute Genome Sequencing Platform"/>
            <person name="Cuomo C."/>
            <person name="Litvintseva A."/>
            <person name="Chen Y."/>
            <person name="Heitman J."/>
            <person name="Sun S."/>
            <person name="Springer D."/>
            <person name="Dromer F."/>
            <person name="Young S.K."/>
            <person name="Zeng Q."/>
            <person name="Gargeya S."/>
            <person name="Fitzgerald M."/>
            <person name="Abouelleil A."/>
            <person name="Alvarado L."/>
            <person name="Berlin A.M."/>
            <person name="Chapman S.B."/>
            <person name="Dewar J."/>
            <person name="Goldberg J."/>
            <person name="Griggs A."/>
            <person name="Gujja S."/>
            <person name="Hansen M."/>
            <person name="Howarth C."/>
            <person name="Imamovic A."/>
            <person name="Larimer J."/>
            <person name="McCowan C."/>
            <person name="Murphy C."/>
            <person name="Pearson M."/>
            <person name="Priest M."/>
            <person name="Roberts A."/>
            <person name="Saif S."/>
            <person name="Shea T."/>
            <person name="Sykes S."/>
            <person name="Wortman J."/>
            <person name="Nusbaum C."/>
            <person name="Birren B."/>
        </authorList>
    </citation>
    <scope>NUCLEOTIDE SEQUENCE [LARGE SCALE GENOMIC DNA]</scope>
    <source>
        <strain evidence="2">CBS 10118</strain>
    </source>
</reference>
<dbReference type="VEuPathDB" id="FungiDB:I302_06730"/>
<reference evidence="3" key="2">
    <citation type="submission" date="2013-07" db="EMBL/GenBank/DDBJ databases">
        <authorList>
            <consortium name="The Broad Institute Genome Sequencing Platform"/>
            <person name="Cuomo C."/>
            <person name="Litvintseva A."/>
            <person name="Chen Y."/>
            <person name="Heitman J."/>
            <person name="Sun S."/>
            <person name="Springer D."/>
            <person name="Dromer F."/>
            <person name="Young S.K."/>
            <person name="Zeng Q."/>
            <person name="Gargeya S."/>
            <person name="Fitzgerald M."/>
            <person name="Abouelleil A."/>
            <person name="Alvarado L."/>
            <person name="Berlin A.M."/>
            <person name="Chapman S.B."/>
            <person name="Dewar J."/>
            <person name="Goldberg J."/>
            <person name="Griggs A."/>
            <person name="Gujja S."/>
            <person name="Hansen M."/>
            <person name="Howarth C."/>
            <person name="Imamovic A."/>
            <person name="Larimer J."/>
            <person name="McCowan C."/>
            <person name="Murphy C."/>
            <person name="Pearson M."/>
            <person name="Priest M."/>
            <person name="Roberts A."/>
            <person name="Saif S."/>
            <person name="Shea T."/>
            <person name="Sykes S."/>
            <person name="Wortman J."/>
            <person name="Nusbaum C."/>
            <person name="Birren B."/>
        </authorList>
    </citation>
    <scope>NUCLEOTIDE SEQUENCE</scope>
    <source>
        <strain evidence="3">CBS 10118</strain>
    </source>
</reference>
<feature type="signal peptide" evidence="1">
    <location>
        <begin position="1"/>
        <end position="20"/>
    </location>
</feature>
<gene>
    <name evidence="2" type="ORF">I302_06730</name>
    <name evidence="3" type="ORF">I302_107529</name>
</gene>
<keyword evidence="1" id="KW-0732">Signal</keyword>
<reference evidence="3" key="4">
    <citation type="submission" date="2024-02" db="EMBL/GenBank/DDBJ databases">
        <title>Comparative genomics of Cryptococcus and Kwoniella reveals pathogenesis evolution and contrasting modes of karyotype evolution via chromosome fusion or intercentromeric recombination.</title>
        <authorList>
            <person name="Coelho M.A."/>
            <person name="David-Palma M."/>
            <person name="Shea T."/>
            <person name="Bowers K."/>
            <person name="McGinley-Smith S."/>
            <person name="Mohammad A.W."/>
            <person name="Gnirke A."/>
            <person name="Yurkov A.M."/>
            <person name="Nowrousian M."/>
            <person name="Sun S."/>
            <person name="Cuomo C.A."/>
            <person name="Heitman J."/>
        </authorList>
    </citation>
    <scope>NUCLEOTIDE SEQUENCE</scope>
    <source>
        <strain evidence="3">CBS 10118</strain>
    </source>
</reference>
<dbReference type="EMBL" id="KI894023">
    <property type="protein sequence ID" value="OCF23746.1"/>
    <property type="molecule type" value="Genomic_DNA"/>
</dbReference>
<dbReference type="GeneID" id="30211129"/>
<name>A0A1B9FY94_9TREE</name>
<protein>
    <recommendedName>
        <fullName evidence="5">Ig-like domain-containing protein</fullName>
    </recommendedName>
</protein>
<evidence type="ECO:0000313" key="2">
    <source>
        <dbReference type="EMBL" id="OCF23746.1"/>
    </source>
</evidence>
<keyword evidence="4" id="KW-1185">Reference proteome</keyword>
<evidence type="ECO:0008006" key="5">
    <source>
        <dbReference type="Google" id="ProtNLM"/>
    </source>
</evidence>
<sequence length="247" mass="27106">MWFIIWVSIFLSVSLDKVVAQCPTITQTDTDTTTVTETQAETSYTTTTITIPYCTETSTHSGTKTEISITDTYTTTTTTPVVTTLKTNALQIYDIDGTKTVYINCDITGIAKRIHDPIPQSTSTGKRKRKVTNAERLKLGLPLLKPHTRLPGWMQKKQNGGGPSCTTAYETSTSFDTVTTTQIPTVVITETECLLTLIEDTTVWETTGSTDTITHTETSVLPTTTTTSLVTFTTTHTNYIATVTYCL</sequence>
<organism evidence="2">
    <name type="scientific">Kwoniella bestiolae CBS 10118</name>
    <dbReference type="NCBI Taxonomy" id="1296100"/>
    <lineage>
        <taxon>Eukaryota</taxon>
        <taxon>Fungi</taxon>
        <taxon>Dikarya</taxon>
        <taxon>Basidiomycota</taxon>
        <taxon>Agaricomycotina</taxon>
        <taxon>Tremellomycetes</taxon>
        <taxon>Tremellales</taxon>
        <taxon>Cryptococcaceae</taxon>
        <taxon>Kwoniella</taxon>
    </lineage>
</organism>
<feature type="chain" id="PRO_5042334698" description="Ig-like domain-containing protein" evidence="1">
    <location>
        <begin position="21"/>
        <end position="247"/>
    </location>
</feature>
<dbReference type="RefSeq" id="XP_019044816.1">
    <property type="nucleotide sequence ID" value="XM_019193339.1"/>
</dbReference>
<dbReference type="AlphaFoldDB" id="A0A1B9FY94"/>
<dbReference type="Proteomes" id="UP000092730">
    <property type="component" value="Chromosome 6"/>
</dbReference>
<evidence type="ECO:0000256" key="1">
    <source>
        <dbReference type="SAM" id="SignalP"/>
    </source>
</evidence>
<dbReference type="EMBL" id="CP144546">
    <property type="protein sequence ID" value="WVW85491.1"/>
    <property type="molecule type" value="Genomic_DNA"/>
</dbReference>
<evidence type="ECO:0000313" key="4">
    <source>
        <dbReference type="Proteomes" id="UP000092730"/>
    </source>
</evidence>